<protein>
    <recommendedName>
        <fullName evidence="3">Ketohydroxyglutarate aldolase</fullName>
    </recommendedName>
</protein>
<dbReference type="RefSeq" id="WP_121003863.1">
    <property type="nucleotide sequence ID" value="NZ_RBXO01000001.1"/>
</dbReference>
<organism evidence="1 2">
    <name type="scientific">Saccharothrix australiensis</name>
    <dbReference type="NCBI Taxonomy" id="2072"/>
    <lineage>
        <taxon>Bacteria</taxon>
        <taxon>Bacillati</taxon>
        <taxon>Actinomycetota</taxon>
        <taxon>Actinomycetes</taxon>
        <taxon>Pseudonocardiales</taxon>
        <taxon>Pseudonocardiaceae</taxon>
        <taxon>Saccharothrix</taxon>
    </lineage>
</organism>
<comment type="caution">
    <text evidence="1">The sequence shown here is derived from an EMBL/GenBank/DDBJ whole genome shotgun (WGS) entry which is preliminary data.</text>
</comment>
<dbReference type="EMBL" id="RBXO01000001">
    <property type="protein sequence ID" value="RKT53533.1"/>
    <property type="molecule type" value="Genomic_DNA"/>
</dbReference>
<dbReference type="OrthoDB" id="3576999at2"/>
<gene>
    <name evidence="1" type="ORF">C8E97_2100</name>
</gene>
<dbReference type="AlphaFoldDB" id="A0A495VY69"/>
<dbReference type="Proteomes" id="UP000282084">
    <property type="component" value="Unassembled WGS sequence"/>
</dbReference>
<name>A0A495VY69_9PSEU</name>
<sequence length="76" mass="7515">MHKVVVSVADENLSDLPAVVTALRAAGLVVDDVLEALGVVTGSAAPEAVGSLRSVPGVSDVETQRVVGLPPGSPTA</sequence>
<keyword evidence="2" id="KW-1185">Reference proteome</keyword>
<evidence type="ECO:0008006" key="3">
    <source>
        <dbReference type="Google" id="ProtNLM"/>
    </source>
</evidence>
<evidence type="ECO:0000313" key="2">
    <source>
        <dbReference type="Proteomes" id="UP000282084"/>
    </source>
</evidence>
<proteinExistence type="predicted"/>
<evidence type="ECO:0000313" key="1">
    <source>
        <dbReference type="EMBL" id="RKT53533.1"/>
    </source>
</evidence>
<reference evidence="1 2" key="1">
    <citation type="submission" date="2018-10" db="EMBL/GenBank/DDBJ databases">
        <title>Sequencing the genomes of 1000 actinobacteria strains.</title>
        <authorList>
            <person name="Klenk H.-P."/>
        </authorList>
    </citation>
    <scope>NUCLEOTIDE SEQUENCE [LARGE SCALE GENOMIC DNA]</scope>
    <source>
        <strain evidence="1 2">DSM 43800</strain>
    </source>
</reference>
<accession>A0A495VY69</accession>